<reference evidence="1" key="1">
    <citation type="journal article" date="2014" name="Front. Microbiol.">
        <title>High frequency of phylogenetically diverse reductive dehalogenase-homologous genes in deep subseafloor sedimentary metagenomes.</title>
        <authorList>
            <person name="Kawai M."/>
            <person name="Futagami T."/>
            <person name="Toyoda A."/>
            <person name="Takaki Y."/>
            <person name="Nishi S."/>
            <person name="Hori S."/>
            <person name="Arai W."/>
            <person name="Tsubouchi T."/>
            <person name="Morono Y."/>
            <person name="Uchiyama I."/>
            <person name="Ito T."/>
            <person name="Fujiyama A."/>
            <person name="Inagaki F."/>
            <person name="Takami H."/>
        </authorList>
    </citation>
    <scope>NUCLEOTIDE SEQUENCE</scope>
    <source>
        <strain evidence="1">Expedition CK06-06</strain>
    </source>
</reference>
<evidence type="ECO:0000313" key="1">
    <source>
        <dbReference type="EMBL" id="GAG45715.1"/>
    </source>
</evidence>
<proteinExistence type="predicted"/>
<feature type="non-terminal residue" evidence="1">
    <location>
        <position position="114"/>
    </location>
</feature>
<sequence length="114" mass="12185">TSTAQGAEPYYGSQTRTWRFDEGDAAGILAEAGIGRGNCNIDGSDLWSRALIKDGAGDPTTIEVTANEWLDVSYQLRLYPGHLIDDTGSVLISGQSHDYVMRSSLVTSGATWGT</sequence>
<gene>
    <name evidence="1" type="ORF">S01H1_84927</name>
</gene>
<feature type="non-terminal residue" evidence="1">
    <location>
        <position position="1"/>
    </location>
</feature>
<name>X0XR33_9ZZZZ</name>
<organism evidence="1">
    <name type="scientific">marine sediment metagenome</name>
    <dbReference type="NCBI Taxonomy" id="412755"/>
    <lineage>
        <taxon>unclassified sequences</taxon>
        <taxon>metagenomes</taxon>
        <taxon>ecological metagenomes</taxon>
    </lineage>
</organism>
<protein>
    <submittedName>
        <fullName evidence="1">Uncharacterized protein</fullName>
    </submittedName>
</protein>
<comment type="caution">
    <text evidence="1">The sequence shown here is derived from an EMBL/GenBank/DDBJ whole genome shotgun (WGS) entry which is preliminary data.</text>
</comment>
<accession>X0XR33</accession>
<dbReference type="EMBL" id="BARS01058127">
    <property type="protein sequence ID" value="GAG45715.1"/>
    <property type="molecule type" value="Genomic_DNA"/>
</dbReference>
<dbReference type="AlphaFoldDB" id="X0XR33"/>